<dbReference type="eggNOG" id="ENOG5032C11">
    <property type="taxonomic scope" value="Bacteria"/>
</dbReference>
<organism evidence="2 3">
    <name type="scientific">Mariprofundus ferrooxydans PV-1</name>
    <dbReference type="NCBI Taxonomy" id="314345"/>
    <lineage>
        <taxon>Bacteria</taxon>
        <taxon>Pseudomonadati</taxon>
        <taxon>Pseudomonadota</taxon>
        <taxon>Candidatius Mariprofundia</taxon>
        <taxon>Mariprofundales</taxon>
        <taxon>Mariprofundaceae</taxon>
        <taxon>Mariprofundus</taxon>
    </lineage>
</organism>
<sequence>MNALQLSEALALPMSSHVDQKVPKTVLSEQAATTATDRRAIKEGIEGLWWLASLKPNTIGVPAFADEQREYLEIAVLQLQLRNTLKSGTKATRLIELLHRAIPYPVLLIIEQEDALSLSLAYKRWAQNEKDKMVLEDSYPHITPVLDDAPDAFFHDLALNNQPQNHLFALYQGWLACLLALETWHEAGQYRSPQSIDRLPEQRQQLHKARELANEIARLRKQAARERQMARQVELNLQIKQLEALRSALLEQLT</sequence>
<dbReference type="Pfam" id="PF14335">
    <property type="entry name" value="DUF4391"/>
    <property type="match status" value="1"/>
</dbReference>
<dbReference type="HOGENOM" id="CLU_083612_0_0_0"/>
<dbReference type="InParanoid" id="Q0F339"/>
<gene>
    <name evidence="2" type="ORF">SPV1_04758</name>
</gene>
<reference evidence="2 3" key="1">
    <citation type="submission" date="2006-09" db="EMBL/GenBank/DDBJ databases">
        <authorList>
            <person name="Emerson D."/>
            <person name="Ferriera S."/>
            <person name="Johnson J."/>
            <person name="Kravitz S."/>
            <person name="Halpern A."/>
            <person name="Remington K."/>
            <person name="Beeson K."/>
            <person name="Tran B."/>
            <person name="Rogers Y.-H."/>
            <person name="Friedman R."/>
            <person name="Venter J.C."/>
        </authorList>
    </citation>
    <scope>NUCLEOTIDE SEQUENCE [LARGE SCALE GENOMIC DNA]</scope>
    <source>
        <strain evidence="2 3">PV-1</strain>
    </source>
</reference>
<keyword evidence="3" id="KW-1185">Reference proteome</keyword>
<dbReference type="EMBL" id="AATS01000001">
    <property type="protein sequence ID" value="EAU56102.1"/>
    <property type="molecule type" value="Genomic_DNA"/>
</dbReference>
<feature type="coiled-coil region" evidence="1">
    <location>
        <begin position="202"/>
        <end position="252"/>
    </location>
</feature>
<dbReference type="AlphaFoldDB" id="Q0F339"/>
<keyword evidence="1" id="KW-0175">Coiled coil</keyword>
<evidence type="ECO:0000256" key="1">
    <source>
        <dbReference type="SAM" id="Coils"/>
    </source>
</evidence>
<evidence type="ECO:0000313" key="3">
    <source>
        <dbReference type="Proteomes" id="UP000005297"/>
    </source>
</evidence>
<dbReference type="Proteomes" id="UP000005297">
    <property type="component" value="Unassembled WGS sequence"/>
</dbReference>
<dbReference type="InterPro" id="IPR025503">
    <property type="entry name" value="DUF4391"/>
</dbReference>
<evidence type="ECO:0000313" key="2">
    <source>
        <dbReference type="EMBL" id="EAU56102.1"/>
    </source>
</evidence>
<protein>
    <recommendedName>
        <fullName evidence="4">DUF4391 domain-containing protein</fullName>
    </recommendedName>
</protein>
<name>Q0F339_9PROT</name>
<dbReference type="STRING" id="314344.AL013_05065"/>
<dbReference type="RefSeq" id="WP_009851246.1">
    <property type="nucleotide sequence ID" value="NZ_DS022295.1"/>
</dbReference>
<comment type="caution">
    <text evidence="2">The sequence shown here is derived from an EMBL/GenBank/DDBJ whole genome shotgun (WGS) entry which is preliminary data.</text>
</comment>
<proteinExistence type="predicted"/>
<dbReference type="OrthoDB" id="9805811at2"/>
<accession>Q0F339</accession>
<evidence type="ECO:0008006" key="4">
    <source>
        <dbReference type="Google" id="ProtNLM"/>
    </source>
</evidence>